<dbReference type="Proteomes" id="UP000199391">
    <property type="component" value="Unassembled WGS sequence"/>
</dbReference>
<keyword evidence="2" id="KW-0964">Secreted</keyword>
<dbReference type="SMART" id="SM00912">
    <property type="entry name" value="Haemagg_act"/>
    <property type="match status" value="1"/>
</dbReference>
<feature type="coiled-coil region" evidence="4">
    <location>
        <begin position="2588"/>
        <end position="2763"/>
    </location>
</feature>
<feature type="region of interest" description="Disordered" evidence="5">
    <location>
        <begin position="2817"/>
        <end position="2839"/>
    </location>
</feature>
<feature type="domain" description="Filamentous haemagglutinin FhaB/tRNA nuclease CdiA-like TPS" evidence="7">
    <location>
        <begin position="26"/>
        <end position="137"/>
    </location>
</feature>
<name>A0A1I7IVV2_9BURK</name>
<gene>
    <name evidence="8" type="ORF">SAMN05216552_100985</name>
</gene>
<evidence type="ECO:0000256" key="1">
    <source>
        <dbReference type="ARBA" id="ARBA00004613"/>
    </source>
</evidence>
<reference evidence="9" key="1">
    <citation type="submission" date="2016-10" db="EMBL/GenBank/DDBJ databases">
        <authorList>
            <person name="Varghese N."/>
            <person name="Submissions S."/>
        </authorList>
    </citation>
    <scope>NUCLEOTIDE SEQUENCE [LARGE SCALE GENOMIC DNA]</scope>
    <source>
        <strain evidence="9">CGMCC 1.11014</strain>
    </source>
</reference>
<dbReference type="InterPro" id="IPR011493">
    <property type="entry name" value="GLUG"/>
</dbReference>
<evidence type="ECO:0000256" key="2">
    <source>
        <dbReference type="ARBA" id="ARBA00022525"/>
    </source>
</evidence>
<dbReference type="Pfam" id="PF07581">
    <property type="entry name" value="Glug"/>
    <property type="match status" value="1"/>
</dbReference>
<dbReference type="PANTHER" id="PTHR12338">
    <property type="entry name" value="AUTOTRANSPORTER"/>
    <property type="match status" value="1"/>
</dbReference>
<sequence>MTIHPVRHGLRRKLLAVLVAACYTNSYANPTAPQVIAGQASFQQQGNLYSITNTPNAIINWQSFSISPNEVTRFIQQNGDSRVLNRIVGQDPSKILGALQSNGKVYLINPNGVLFGKDARVDVNGLVASTLAISNTDFLAGRHNFGGDGAGKVVNQGAIVTPNGGQVYLIASSVENSGVITSPQGDVVLAAGKSVQLVDSANPDVHVVVSAPADQALNLGDVVAAGGRIGIYGALVNQRGAVNADSAVLGANGKVVLKSSGTTQLDAGSRTSAVNSAGKGGEIQLLGQRVGLVDDAAVDASGATGGGTVLIGGDYQGGNSAVPHAQQTYIAERATVRADALERGDGGRIIAWSDNATRVYGGLSARGGARGGDGGLIETSGHYLDMQGRADTGAPLGKTGTLLLDPTSITIVQNADSGNVQGTGNVYAEVGSSTSSEISASTLETALASNDVTLTTASGNGGTGDITVFYPVNWSSNRGLTLTANRHINVQAAISGSGATSSLALNAGTGGSITQNSSGALSVNSLALSAPSGAISLATAANTIPGTVTIAGSGAVTISAASLTLGATSLAAGTLTASSTSGNLTATGGITTTSGSVNLTAASGGTLTTGGAISTSGGFVTLGANAMTLGGTIAAGSGSVTLAPLSGSQSIAMGGSAADSGGVLGLSQAELQGITTSGGLTIGDHTLSGGGDLTVSGALDLSSSVTGGALNLYAPSGGDIDVQGAVTVGGTAGITLRTSHTGTQRVSIGSPVTASGGWLTARTGKLTLNSTLTGNIVEVETANDLALGGTGDPSGVLTIASGDLSKLVGNELRFSIDDIYNSDGTIAITGELSTSGGLRLYAPGGTTATAAVSVGGKFTLANGDWTQNETSLPAFSAGNFVLTGGNFVRVTGGDGSSGSPYEIVDLYGLQGADGSLNSAHYILKNNIDASATSGWNSGAGFAPIGNSDYSYHGTFDGNGKTISNLFINRPSSDGVGLFSYLGSGTIKDLTLSGGSVTGDTNVGALVGYSGNLSGAVQNVRSSMAVSGQNEVGGLVGFSHAAISGSSATGAVTGLSGTGTANVGGLVGTNIGSITQSFATGSVYSARYNVGGLVGDNYDGASITNSYATGQVSGGNGVGGLAGWNEGTVNNVFATGNVIGNEDDGSVPSSYIGGLAGAQFGSFSNAYSTGSITNGGFSFAHAAFGDADGVHSHIFYNSSNTGLTDANATGLTSTQMMQQASFSGFDFASNWRIYDGSTTPLLKAFLSPLTVTLTGGTVSKTYDGNATPLDAVIGYSGFLDGDTSVSGTLGWHNSGLHAGSYMPTGQYSTKYDISYTGATTLMVAQRPVTGTVTCTSTCAKTYDGTLNVTGSPSTSITNVITADSGNISLTGSATYQTKTAGTGKPLNLSLSLTGSAAPDYTLSSYSGTGDILQAPLTVTGLTAINRAYNGGTAVTLNNGSATLCCAVSGDSISVAVSTTGFSNFADKNVGTAKAVTVQSGAFTLSGADAPNYAVTPPTTLTANIAAAPLTVSGIAGVSRVYDASTAASVSGTASLSGIIGSDVVSVGSIGSGTFATKNVGTAKAITLSGGAFTLTGTDAGNYSVTAPTGLSANVTAATLAISGVSATNRTYNATTAAPLTGTPALSGVLGSDVVNLGSDLTTSTFATKNVGFNKAITVPSGAFSISGTDASNYTLTPLTGLQANVLHADLTVSGMTAANRVYNMLTAATASGGTLVGVQGGDVVALGTVAASFADKNVGTAKPVTVDSVALTGADAGNYTVTRPTDLTANITPAILSINGISADSRVYNALTNATTTGGTLAGILGSEVVTLDSLSAAFADKNVGSAKPVTVSGIVLGGADAGNYTATAPTGLSADITAAALLVNGISAISRVYDATTAAGLTGTGSLSGVLGSDSVSLNSVLNTSTFADKHVGTAKAVTVPGGAFTLSGTDAANYSLTPLTGLTADITPATLSVSGLSATSRVYNTLTAAATSGGSLAGVLGGDSVSLGAVTADFSDKHVGTEKTVTVSNIVLGGADATNYTITLPTGLEANITPAALTVSGGAENRVYNALTDATISSGSLSGVLGADSVGVGAVSASFADKNVGAAKPVTVSSITLSGADAGNYTIGLPTGLTASITPASLSVSGLSANNKVYDALTTAGTTGGSLSGVLGSDTVAMGAVTASFGDKHVGTAKPVTVAAISLSGTDAGNYTVVTPSGLSADITARPLATWTAVGSGLWSTASNWQDGVAPEGANVLAASLPNASGTVTYDSGGTTLQTLTATGGQALAITGGALTLGTAGSHASTVNNLSIANGGLQLIGTLSSNAVAMTGGTLSGSGSAAIGSLTLSGGTITGLSALGVTNHYTQSGGGIAISGALSIQENSGNLSVGSIAAPTGISLSVTEGGAITQTGAITTNALSVTAQNGVNLNSSANHVLAFTGSNSGSGGITLFNTLSGSDQLTLGNVSTSGGNLTIDNVGGIIAAGALQAGGAVSLTAHSPITVTGTIDGNSISLDASTGITLGAGSGLTAVNNIAMTAGSGIDVGGTVTSTAGNINLVAQTGNITVTNGPNNFSSSGPVTLTATGGSVSAPPSAFAPGTTSVVNDGAAAAEAAAKAAEEAAAKAAADAAAKKAAEEAAAKAAEEAAAKAAAEAAAKKAAEEAAAKAAAEAAAKKAVEEAAAKAAEEAAAKAAAEAAAKAAAEAAAKAAAEAAAKAAEEAAAKAAAEAAAKAAEEAAAQAAAEAAAKAAAEAAAKAAEEAAAQAAAEAAAKAAQEAAAKAAAEAAAKAAAEKAAADAAAKAAADAAAKAAADAAAKAAAEAAAKAAAEAAAKAAAEAAAKKAAEEAAAKASQNNNQEPVAQAISSTVNIINASVNAASGAGDGLASTSGTGGGGSGGGSASASTSGPAAQEDAKSDKKEESKDGAASKDSGVKKDEPVKKMYCN</sequence>
<dbReference type="NCBIfam" id="TIGR01901">
    <property type="entry name" value="adhes_NPXG"/>
    <property type="match status" value="1"/>
</dbReference>
<feature type="compositionally biased region" description="Basic and acidic residues" evidence="5">
    <location>
        <begin position="2818"/>
        <end position="2827"/>
    </location>
</feature>
<dbReference type="EMBL" id="FPBO01000009">
    <property type="protein sequence ID" value="SFU77077.1"/>
    <property type="molecule type" value="Genomic_DNA"/>
</dbReference>
<dbReference type="InterPro" id="IPR008638">
    <property type="entry name" value="FhaB/CdiA-like_TPS"/>
</dbReference>
<comment type="subcellular location">
    <subcellularLocation>
        <location evidence="1">Secreted</location>
    </subcellularLocation>
</comment>
<keyword evidence="3 6" id="KW-0732">Signal</keyword>
<evidence type="ECO:0000256" key="6">
    <source>
        <dbReference type="SAM" id="SignalP"/>
    </source>
</evidence>
<dbReference type="Gene3D" id="2.160.20.110">
    <property type="match status" value="2"/>
</dbReference>
<feature type="region of interest" description="Disordered" evidence="5">
    <location>
        <begin position="2860"/>
        <end position="2924"/>
    </location>
</feature>
<keyword evidence="4" id="KW-0175">Coiled coil</keyword>
<dbReference type="InterPro" id="IPR012334">
    <property type="entry name" value="Pectin_lyas_fold"/>
</dbReference>
<dbReference type="InterPro" id="IPR050909">
    <property type="entry name" value="Bact_Autotransporter_VF"/>
</dbReference>
<evidence type="ECO:0000256" key="3">
    <source>
        <dbReference type="ARBA" id="ARBA00022729"/>
    </source>
</evidence>
<dbReference type="STRING" id="1035707.SAMN05216552_100985"/>
<keyword evidence="9" id="KW-1185">Reference proteome</keyword>
<feature type="signal peptide" evidence="6">
    <location>
        <begin position="1"/>
        <end position="28"/>
    </location>
</feature>
<dbReference type="InterPro" id="IPR041248">
    <property type="entry name" value="YDG"/>
</dbReference>
<proteinExistence type="predicted"/>
<dbReference type="SUPFAM" id="SSF51126">
    <property type="entry name" value="Pectin lyase-like"/>
    <property type="match status" value="1"/>
</dbReference>
<feature type="compositionally biased region" description="Gly residues" evidence="5">
    <location>
        <begin position="2869"/>
        <end position="2879"/>
    </location>
</feature>
<evidence type="ECO:0000259" key="7">
    <source>
        <dbReference type="SMART" id="SM00912"/>
    </source>
</evidence>
<dbReference type="Gene3D" id="2.160.20.10">
    <property type="entry name" value="Single-stranded right-handed beta-helix, Pectin lyase-like"/>
    <property type="match status" value="1"/>
</dbReference>
<feature type="chain" id="PRO_5011505401" evidence="6">
    <location>
        <begin position="29"/>
        <end position="2924"/>
    </location>
</feature>
<feature type="compositionally biased region" description="Basic and acidic residues" evidence="5">
    <location>
        <begin position="2891"/>
        <end position="2924"/>
    </location>
</feature>
<dbReference type="GO" id="GO:0005576">
    <property type="term" value="C:extracellular region"/>
    <property type="evidence" value="ECO:0007669"/>
    <property type="project" value="UniProtKB-SubCell"/>
</dbReference>
<dbReference type="PANTHER" id="PTHR12338:SF8">
    <property type="entry name" value="HEME_HEMOPEXIN-BINDING PROTEIN"/>
    <property type="match status" value="1"/>
</dbReference>
<dbReference type="Pfam" id="PF05860">
    <property type="entry name" value="TPS"/>
    <property type="match status" value="1"/>
</dbReference>
<evidence type="ECO:0000256" key="4">
    <source>
        <dbReference type="SAM" id="Coils"/>
    </source>
</evidence>
<organism evidence="8 9">
    <name type="scientific">Pseudoduganella namucuonensis</name>
    <dbReference type="NCBI Taxonomy" id="1035707"/>
    <lineage>
        <taxon>Bacteria</taxon>
        <taxon>Pseudomonadati</taxon>
        <taxon>Pseudomonadota</taxon>
        <taxon>Betaproteobacteria</taxon>
        <taxon>Burkholderiales</taxon>
        <taxon>Oxalobacteraceae</taxon>
        <taxon>Telluria group</taxon>
        <taxon>Pseudoduganella</taxon>
    </lineage>
</organism>
<dbReference type="RefSeq" id="WP_218164842.1">
    <property type="nucleotide sequence ID" value="NZ_FPBO01000009.1"/>
</dbReference>
<protein>
    <submittedName>
        <fullName evidence="8">Filamentous hemagglutinin family N-terminal domain-containing protein</fullName>
    </submittedName>
</protein>
<accession>A0A1I7IVV2</accession>
<evidence type="ECO:0000256" key="5">
    <source>
        <dbReference type="SAM" id="MobiDB-lite"/>
    </source>
</evidence>
<evidence type="ECO:0000313" key="8">
    <source>
        <dbReference type="EMBL" id="SFU77077.1"/>
    </source>
</evidence>
<evidence type="ECO:0000313" key="9">
    <source>
        <dbReference type="Proteomes" id="UP000199391"/>
    </source>
</evidence>
<dbReference type="InterPro" id="IPR011050">
    <property type="entry name" value="Pectin_lyase_fold/virulence"/>
</dbReference>
<feature type="compositionally biased region" description="Low complexity" evidence="5">
    <location>
        <begin position="2880"/>
        <end position="2890"/>
    </location>
</feature>
<dbReference type="Pfam" id="PF18657">
    <property type="entry name" value="YDG"/>
    <property type="match status" value="10"/>
</dbReference>